<dbReference type="Pfam" id="PF09250">
    <property type="entry name" value="Prim-Pol"/>
    <property type="match status" value="1"/>
</dbReference>
<reference evidence="3" key="1">
    <citation type="journal article" date="2019" name="Int. J. Syst. Evol. Microbiol.">
        <title>The Global Catalogue of Microorganisms (GCM) 10K type strain sequencing project: providing services to taxonomists for standard genome sequencing and annotation.</title>
        <authorList>
            <consortium name="The Broad Institute Genomics Platform"/>
            <consortium name="The Broad Institute Genome Sequencing Center for Infectious Disease"/>
            <person name="Wu L."/>
            <person name="Ma J."/>
        </authorList>
    </citation>
    <scope>NUCLEOTIDE SEQUENCE [LARGE SCALE GENOMIC DNA]</scope>
    <source>
        <strain evidence="3">JCM 17986</strain>
    </source>
</reference>
<protein>
    <recommendedName>
        <fullName evidence="1">DNA primase/polymerase bifunctional N-terminal domain-containing protein</fullName>
    </recommendedName>
</protein>
<evidence type="ECO:0000259" key="1">
    <source>
        <dbReference type="SMART" id="SM00943"/>
    </source>
</evidence>
<name>A0ABP9HU31_9ACTN</name>
<evidence type="ECO:0000313" key="3">
    <source>
        <dbReference type="Proteomes" id="UP001500466"/>
    </source>
</evidence>
<dbReference type="SMART" id="SM00943">
    <property type="entry name" value="Prim-Pol"/>
    <property type="match status" value="1"/>
</dbReference>
<dbReference type="CDD" id="cd04859">
    <property type="entry name" value="Prim_Pol"/>
    <property type="match status" value="1"/>
</dbReference>
<dbReference type="EMBL" id="BAABHS010000020">
    <property type="protein sequence ID" value="GAA4978266.1"/>
    <property type="molecule type" value="Genomic_DNA"/>
</dbReference>
<dbReference type="Proteomes" id="UP001500466">
    <property type="component" value="Unassembled WGS sequence"/>
</dbReference>
<organism evidence="2 3">
    <name type="scientific">Yinghuangia aomiensis</name>
    <dbReference type="NCBI Taxonomy" id="676205"/>
    <lineage>
        <taxon>Bacteria</taxon>
        <taxon>Bacillati</taxon>
        <taxon>Actinomycetota</taxon>
        <taxon>Actinomycetes</taxon>
        <taxon>Kitasatosporales</taxon>
        <taxon>Streptomycetaceae</taxon>
        <taxon>Yinghuangia</taxon>
    </lineage>
</organism>
<dbReference type="RefSeq" id="WP_345678184.1">
    <property type="nucleotide sequence ID" value="NZ_BAABHS010000020.1"/>
</dbReference>
<gene>
    <name evidence="2" type="ORF">GCM10023205_52760</name>
</gene>
<feature type="domain" description="DNA primase/polymerase bifunctional N-terminal" evidence="1">
    <location>
        <begin position="23"/>
        <end position="236"/>
    </location>
</feature>
<dbReference type="SUPFAM" id="SSF56747">
    <property type="entry name" value="Prim-pol domain"/>
    <property type="match status" value="1"/>
</dbReference>
<sequence length="371" mass="38983">MQPTVPTRARNGGDPPQASLHRALRCARQGWPVHPLAPGRKTPAANCADCQGSRHTHDGCACLAEGRPCHGFYAATLDEERIRRWWGSNPNYGVGVACGPAGLVVIDIDAHTTRLADRDRLLPGIAIPDTIDLTGLESGFHTIAVLAALHEEPSPADDDTTLRVRTPSGGLHVWYRTRPGHRMLSSTGAGKKRALAWQVDVRGLGGYIVTPGTVTAGGTYAVQDGARVPRLLPTWLSAELERTGHREPPVVASTAPVAVPSRAAQAISRARGLRGSTTGSALDRTIATVLADVHACAAVPEGASFSEKLNRAAFTMGGLVAAGRLSVQAAEDHLTAAAEHARPGQARRAHGIIRSGMAAGHQRPLHTGGHT</sequence>
<dbReference type="InterPro" id="IPR015330">
    <property type="entry name" value="DNA_primase/pol_bifunc_N"/>
</dbReference>
<keyword evidence="3" id="KW-1185">Reference proteome</keyword>
<comment type="caution">
    <text evidence="2">The sequence shown here is derived from an EMBL/GenBank/DDBJ whole genome shotgun (WGS) entry which is preliminary data.</text>
</comment>
<proteinExistence type="predicted"/>
<accession>A0ABP9HU31</accession>
<evidence type="ECO:0000313" key="2">
    <source>
        <dbReference type="EMBL" id="GAA4978266.1"/>
    </source>
</evidence>